<dbReference type="Proteomes" id="UP000190787">
    <property type="component" value="Unassembled WGS sequence"/>
</dbReference>
<evidence type="ECO:0000313" key="2">
    <source>
        <dbReference type="EMBL" id="OOY25424.1"/>
    </source>
</evidence>
<reference evidence="2 3" key="1">
    <citation type="submission" date="2016-11" db="EMBL/GenBank/DDBJ databases">
        <title>A multilocus sequence analysis scheme for characterization of bacteria in the genus Thioclava.</title>
        <authorList>
            <person name="Liu Y."/>
            <person name="Shao Z."/>
        </authorList>
    </citation>
    <scope>NUCLEOTIDE SEQUENCE [LARGE SCALE GENOMIC DNA]</scope>
    <source>
        <strain evidence="2 3">TAW-CT134</strain>
    </source>
</reference>
<dbReference type="EMBL" id="MPZV01000001">
    <property type="protein sequence ID" value="OOY25424.1"/>
    <property type="molecule type" value="Genomic_DNA"/>
</dbReference>
<protein>
    <recommendedName>
        <fullName evidence="1">Hedgehog/Intein (Hint) domain-containing protein</fullName>
    </recommendedName>
</protein>
<organism evidence="2 3">
    <name type="scientific">Thioclava sediminum</name>
    <dbReference type="NCBI Taxonomy" id="1915319"/>
    <lineage>
        <taxon>Bacteria</taxon>
        <taxon>Pseudomonadati</taxon>
        <taxon>Pseudomonadota</taxon>
        <taxon>Alphaproteobacteria</taxon>
        <taxon>Rhodobacterales</taxon>
        <taxon>Paracoccaceae</taxon>
        <taxon>Thioclava</taxon>
    </lineage>
</organism>
<dbReference type="InterPro" id="IPR036844">
    <property type="entry name" value="Hint_dom_sf"/>
</dbReference>
<dbReference type="SUPFAM" id="SSF51294">
    <property type="entry name" value="Hedgehog/intein (Hint) domain"/>
    <property type="match status" value="1"/>
</dbReference>
<gene>
    <name evidence="2" type="ORF">BMI91_03150</name>
</gene>
<dbReference type="Gene3D" id="2.170.16.10">
    <property type="entry name" value="Hedgehog/Intein (Hint) domain"/>
    <property type="match status" value="1"/>
</dbReference>
<sequence>MVGTMPIFGAWQFSDLIVSGPDPFGSNALANADAVGATSFTIDAAAAVQMIDLTDDDANLEDADGSQELSLPTTFDGIAWGAGAAGDVEIEYSYVIRPAGSADPADNITIFVLEFEGDVHGIASSQRLFAGQTYDIVAIDSNDPVIPYSDLAVCFARGTRIATKQGPVAVEDLRPGMKVQTADNGYRELIWTGRWRMTGRDENAPIRVAKGALGNDRAFEVSAQHRLLVRSRAGVLGGRELLIPAKGLLDLPGIARAPRPRIEWLHLLFEAHEIVFADGAAVESLLPGPMALRGVGPQEAARLRALMAGNPLLTQPARPILPPGQARRHAKQAGGMRQFLLR</sequence>
<dbReference type="InterPro" id="IPR028992">
    <property type="entry name" value="Hedgehog/Intein_dom"/>
</dbReference>
<keyword evidence="3" id="KW-1185">Reference proteome</keyword>
<dbReference type="Pfam" id="PF13403">
    <property type="entry name" value="Hint_2"/>
    <property type="match status" value="1"/>
</dbReference>
<evidence type="ECO:0000313" key="3">
    <source>
        <dbReference type="Proteomes" id="UP000190787"/>
    </source>
</evidence>
<evidence type="ECO:0000259" key="1">
    <source>
        <dbReference type="Pfam" id="PF13403"/>
    </source>
</evidence>
<comment type="caution">
    <text evidence="2">The sequence shown here is derived from an EMBL/GenBank/DDBJ whole genome shotgun (WGS) entry which is preliminary data.</text>
</comment>
<accession>A0ABX3N0E2</accession>
<proteinExistence type="predicted"/>
<name>A0ABX3N0E2_9RHOB</name>
<feature type="domain" description="Hedgehog/Intein (Hint)" evidence="1">
    <location>
        <begin position="153"/>
        <end position="288"/>
    </location>
</feature>